<protein>
    <submittedName>
        <fullName evidence="1">Uncharacterized protein</fullName>
    </submittedName>
</protein>
<reference evidence="1" key="1">
    <citation type="submission" date="2017-07" db="EMBL/GenBank/DDBJ databases">
        <title>Taro Niue Genome Assembly and Annotation.</title>
        <authorList>
            <person name="Atibalentja N."/>
            <person name="Keating K."/>
            <person name="Fields C.J."/>
        </authorList>
    </citation>
    <scope>NUCLEOTIDE SEQUENCE</scope>
    <source>
        <strain evidence="1">Niue_2</strain>
        <tissue evidence="1">Leaf</tissue>
    </source>
</reference>
<dbReference type="OrthoDB" id="1923043at2759"/>
<evidence type="ECO:0000313" key="2">
    <source>
        <dbReference type="Proteomes" id="UP000652761"/>
    </source>
</evidence>
<evidence type="ECO:0000313" key="1">
    <source>
        <dbReference type="EMBL" id="MQL94602.1"/>
    </source>
</evidence>
<name>A0A843V898_COLES</name>
<dbReference type="EMBL" id="NMUH01001694">
    <property type="protein sequence ID" value="MQL94602.1"/>
    <property type="molecule type" value="Genomic_DNA"/>
</dbReference>
<comment type="caution">
    <text evidence="1">The sequence shown here is derived from an EMBL/GenBank/DDBJ whole genome shotgun (WGS) entry which is preliminary data.</text>
</comment>
<dbReference type="PANTHER" id="PTHR35490">
    <property type="entry name" value="BACTERIOPHAGE N4 ADSORPTION B PROTEIN"/>
    <property type="match status" value="1"/>
</dbReference>
<keyword evidence="2" id="KW-1185">Reference proteome</keyword>
<dbReference type="PANTHER" id="PTHR35490:SF2">
    <property type="entry name" value="BACTERIOPHAGE N4 ADSORPTION B PROTEIN"/>
    <property type="match status" value="1"/>
</dbReference>
<sequence>MEIEKRKQAEEALGNLHKLWQSMSHRLSFVGLMLPPPPAIVTEDKGSTSLDVDPVENLGQQLLISKLVVESIGRACSRAEIQLEMEPLINAKKFEIARLWDRLQYYESANREMSQRNQEAVEMARQQRNKRKRRQKWIWRSITRP</sequence>
<organism evidence="1 2">
    <name type="scientific">Colocasia esculenta</name>
    <name type="common">Wild taro</name>
    <name type="synonym">Arum esculentum</name>
    <dbReference type="NCBI Taxonomy" id="4460"/>
    <lineage>
        <taxon>Eukaryota</taxon>
        <taxon>Viridiplantae</taxon>
        <taxon>Streptophyta</taxon>
        <taxon>Embryophyta</taxon>
        <taxon>Tracheophyta</taxon>
        <taxon>Spermatophyta</taxon>
        <taxon>Magnoliopsida</taxon>
        <taxon>Liliopsida</taxon>
        <taxon>Araceae</taxon>
        <taxon>Aroideae</taxon>
        <taxon>Colocasieae</taxon>
        <taxon>Colocasia</taxon>
    </lineage>
</organism>
<dbReference type="Proteomes" id="UP000652761">
    <property type="component" value="Unassembled WGS sequence"/>
</dbReference>
<gene>
    <name evidence="1" type="ORF">Taro_027263</name>
</gene>
<accession>A0A843V898</accession>
<proteinExistence type="predicted"/>
<feature type="non-terminal residue" evidence="1">
    <location>
        <position position="1"/>
    </location>
</feature>
<dbReference type="AlphaFoldDB" id="A0A843V898"/>